<evidence type="ECO:0000256" key="5">
    <source>
        <dbReference type="ARBA" id="ARBA00023163"/>
    </source>
</evidence>
<dbReference type="RefSeq" id="WP_390314542.1">
    <property type="nucleotide sequence ID" value="NZ_JBHSPB010000002.1"/>
</dbReference>
<keyword evidence="3" id="KW-0805">Transcription regulation</keyword>
<dbReference type="SUPFAM" id="SSF48452">
    <property type="entry name" value="TPR-like"/>
    <property type="match status" value="3"/>
</dbReference>
<dbReference type="PANTHER" id="PTHR35807">
    <property type="entry name" value="TRANSCRIPTIONAL REGULATOR REDD-RELATED"/>
    <property type="match status" value="1"/>
</dbReference>
<evidence type="ECO:0000313" key="9">
    <source>
        <dbReference type="Proteomes" id="UP001596083"/>
    </source>
</evidence>
<keyword evidence="5" id="KW-0804">Transcription</keyword>
<dbReference type="Gene3D" id="1.25.40.10">
    <property type="entry name" value="Tetratricopeptide repeat domain"/>
    <property type="match status" value="2"/>
</dbReference>
<dbReference type="PRINTS" id="PR00364">
    <property type="entry name" value="DISEASERSIST"/>
</dbReference>
<dbReference type="Gene3D" id="3.40.50.300">
    <property type="entry name" value="P-loop containing nucleotide triphosphate hydrolases"/>
    <property type="match status" value="1"/>
</dbReference>
<dbReference type="SUPFAM" id="SSF52540">
    <property type="entry name" value="P-loop containing nucleoside triphosphate hydrolases"/>
    <property type="match status" value="1"/>
</dbReference>
<dbReference type="SMART" id="SM00382">
    <property type="entry name" value="AAA"/>
    <property type="match status" value="1"/>
</dbReference>
<sequence>MVELPRVDFKVLGPVEAHAEGRALALGGAKQRTLLAALLVNADAPVSGDRLCDAIWGETPPASAQANVRSYVAALRRALGPGSGEARLGLGHRGYRLRLRPDELDLRVFEDLAARGRTALAEGEHRTAARHLREALALWRGSAFEGVAHHDTLQLEAARLEEMRLTVLEDYADARLALGEHHETVGLLQTQVAEHPLRESLWAKLMLAQYRCHRPGDALKSYARARAALRDELGLEPGDALRRMHRAVLNRDPSLGAAPAPVTPPVRPVAVWRPIDQLPSDTADFTGRDILTSRLAALLEPAGAPGPEAPPAPVPVVVLTGLPGIGKTTLATRLAHLLRHAFPDGQIFLRLNGARGPRRAPGAVLADLLRDLGVAGSSIPGTTVERSAMFRALLADRRVLIVLDDARDEEQIRPLLPATPGCAVVITTRDRPEGLDGAHLVDVAPFDGEEAHALLRRIVGCGRLAMEPEATQRVLAGCAGLPLALRVAGAELAAREHRPVARLAARIDAEEERMAGLTDGRPDGPAVHASIAAGYCGLAPEAARAFRAIGMLPSPEFPGWVLSALLDTDDTDSVVTALLDANLVQVVCIAVQGQPRYRMHDLLHAYAARRAQDEDPPEWRREAMGRYVDGWLRRARTAGAQLLRVGSGDPVGWLENERHSLVTALEFAAKAGYAPQTAALAAVLEDICHLRNWWDEWDRVARAALDCATTAGDAVATAAAQGSLARASAARGHVDDAVLRFATAIEQLDALGEERRAARLRVHRGFAVADRGMARLALEDAESAAEVLGRLGDREGRVLALRSLGHALVCLGRPGEAVRVLEPAVPAAERLGHPLVLADVLELLAVAESEHGRSGPAARHLHRALAEYRLVRHRPGEAHALQDLGQVYVELGADQAPRALAPLTEAAVIFAELGDLRGAALTSYWLGRAHAGLDAPGRAAGHLTEALSGFRGLHMPFWAERAQREITALDEDRAGAAPPARRG</sequence>
<dbReference type="Pfam" id="PF03704">
    <property type="entry name" value="BTAD"/>
    <property type="match status" value="1"/>
</dbReference>
<dbReference type="InterPro" id="IPR001867">
    <property type="entry name" value="OmpR/PhoB-type_DNA-bd"/>
</dbReference>
<dbReference type="InterPro" id="IPR005158">
    <property type="entry name" value="BTAD"/>
</dbReference>
<dbReference type="Pfam" id="PF00486">
    <property type="entry name" value="Trans_reg_C"/>
    <property type="match status" value="1"/>
</dbReference>
<reference evidence="9" key="1">
    <citation type="journal article" date="2019" name="Int. J. Syst. Evol. Microbiol.">
        <title>The Global Catalogue of Microorganisms (GCM) 10K type strain sequencing project: providing services to taxonomists for standard genome sequencing and annotation.</title>
        <authorList>
            <consortium name="The Broad Institute Genomics Platform"/>
            <consortium name="The Broad Institute Genome Sequencing Center for Infectious Disease"/>
            <person name="Wu L."/>
            <person name="Ma J."/>
        </authorList>
    </citation>
    <scope>NUCLEOTIDE SEQUENCE [LARGE SCALE GENOMIC DNA]</scope>
    <source>
        <strain evidence="9">CGMCC 4.7304</strain>
    </source>
</reference>
<evidence type="ECO:0000256" key="4">
    <source>
        <dbReference type="ARBA" id="ARBA00023125"/>
    </source>
</evidence>
<dbReference type="EMBL" id="JBHSPB010000002">
    <property type="protein sequence ID" value="MFC5719461.1"/>
    <property type="molecule type" value="Genomic_DNA"/>
</dbReference>
<feature type="DNA-binding region" description="OmpR/PhoB-type" evidence="6">
    <location>
        <begin position="1"/>
        <end position="101"/>
    </location>
</feature>
<dbReference type="InterPro" id="IPR016032">
    <property type="entry name" value="Sig_transdc_resp-reg_C-effctor"/>
</dbReference>
<accession>A0ABW0YVG0</accession>
<keyword evidence="9" id="KW-1185">Reference proteome</keyword>
<comment type="caution">
    <text evidence="8">The sequence shown here is derived from an EMBL/GenBank/DDBJ whole genome shotgun (WGS) entry which is preliminary data.</text>
</comment>
<comment type="similarity">
    <text evidence="1">Belongs to the AfsR/DnrI/RedD regulatory family.</text>
</comment>
<dbReference type="PROSITE" id="PS51755">
    <property type="entry name" value="OMPR_PHOB"/>
    <property type="match status" value="1"/>
</dbReference>
<gene>
    <name evidence="8" type="ORF">ACFP1Z_04580</name>
</gene>
<dbReference type="SUPFAM" id="SSF46894">
    <property type="entry name" value="C-terminal effector domain of the bipartite response regulators"/>
    <property type="match status" value="1"/>
</dbReference>
<dbReference type="Proteomes" id="UP001596083">
    <property type="component" value="Unassembled WGS sequence"/>
</dbReference>
<evidence type="ECO:0000256" key="3">
    <source>
        <dbReference type="ARBA" id="ARBA00023015"/>
    </source>
</evidence>
<keyword evidence="4 6" id="KW-0238">DNA-binding</keyword>
<dbReference type="InterPro" id="IPR003593">
    <property type="entry name" value="AAA+_ATPase"/>
</dbReference>
<dbReference type="InterPro" id="IPR036388">
    <property type="entry name" value="WH-like_DNA-bd_sf"/>
</dbReference>
<dbReference type="InterPro" id="IPR011990">
    <property type="entry name" value="TPR-like_helical_dom_sf"/>
</dbReference>
<evidence type="ECO:0000256" key="1">
    <source>
        <dbReference type="ARBA" id="ARBA00005820"/>
    </source>
</evidence>
<evidence type="ECO:0000256" key="6">
    <source>
        <dbReference type="PROSITE-ProRule" id="PRU01091"/>
    </source>
</evidence>
<dbReference type="SMART" id="SM00862">
    <property type="entry name" value="Trans_reg_C"/>
    <property type="match status" value="1"/>
</dbReference>
<keyword evidence="2" id="KW-0902">Two-component regulatory system</keyword>
<dbReference type="PANTHER" id="PTHR35807:SF1">
    <property type="entry name" value="TRANSCRIPTIONAL REGULATOR REDD"/>
    <property type="match status" value="1"/>
</dbReference>
<dbReference type="CDD" id="cd15831">
    <property type="entry name" value="BTAD"/>
    <property type="match status" value="1"/>
</dbReference>
<dbReference type="Pfam" id="PF00931">
    <property type="entry name" value="NB-ARC"/>
    <property type="match status" value="1"/>
</dbReference>
<organism evidence="8 9">
    <name type="scientific">Streptomyces gamaensis</name>
    <dbReference type="NCBI Taxonomy" id="1763542"/>
    <lineage>
        <taxon>Bacteria</taxon>
        <taxon>Bacillati</taxon>
        <taxon>Actinomycetota</taxon>
        <taxon>Actinomycetes</taxon>
        <taxon>Kitasatosporales</taxon>
        <taxon>Streptomycetaceae</taxon>
        <taxon>Streptomyces</taxon>
    </lineage>
</organism>
<evidence type="ECO:0000313" key="8">
    <source>
        <dbReference type="EMBL" id="MFC5719461.1"/>
    </source>
</evidence>
<dbReference type="InterPro" id="IPR002182">
    <property type="entry name" value="NB-ARC"/>
</dbReference>
<evidence type="ECO:0000256" key="2">
    <source>
        <dbReference type="ARBA" id="ARBA00023012"/>
    </source>
</evidence>
<dbReference type="InterPro" id="IPR051677">
    <property type="entry name" value="AfsR-DnrI-RedD_regulator"/>
</dbReference>
<protein>
    <submittedName>
        <fullName evidence="8">BTAD domain-containing putative transcriptional regulator</fullName>
    </submittedName>
</protein>
<feature type="domain" description="OmpR/PhoB-type" evidence="7">
    <location>
        <begin position="1"/>
        <end position="101"/>
    </location>
</feature>
<dbReference type="InterPro" id="IPR027417">
    <property type="entry name" value="P-loop_NTPase"/>
</dbReference>
<dbReference type="SMART" id="SM01043">
    <property type="entry name" value="BTAD"/>
    <property type="match status" value="1"/>
</dbReference>
<name>A0ABW0YVG0_9ACTN</name>
<proteinExistence type="inferred from homology"/>
<evidence type="ECO:0000259" key="7">
    <source>
        <dbReference type="PROSITE" id="PS51755"/>
    </source>
</evidence>
<dbReference type="Gene3D" id="1.10.10.10">
    <property type="entry name" value="Winged helix-like DNA-binding domain superfamily/Winged helix DNA-binding domain"/>
    <property type="match status" value="1"/>
</dbReference>